<protein>
    <submittedName>
        <fullName evidence="8">Beta-1,3-glucanase family protein</fullName>
    </submittedName>
</protein>
<evidence type="ECO:0000256" key="2">
    <source>
        <dbReference type="ARBA" id="ARBA00022729"/>
    </source>
</evidence>
<dbReference type="InterPro" id="IPR037176">
    <property type="entry name" value="Osmotin/thaumatin-like_sf"/>
</dbReference>
<dbReference type="InterPro" id="IPR005084">
    <property type="entry name" value="CBM6"/>
</dbReference>
<dbReference type="PROSITE" id="PS51175">
    <property type="entry name" value="CBM6"/>
    <property type="match status" value="1"/>
</dbReference>
<keyword evidence="3" id="KW-0677">Repeat</keyword>
<dbReference type="InterPro" id="IPR006584">
    <property type="entry name" value="Cellulose-bd_IV"/>
</dbReference>
<dbReference type="InterPro" id="IPR011024">
    <property type="entry name" value="G_crystallin-like"/>
</dbReference>
<sequence>MKKRTLYSLILLWLSALLPCGAWAQGSIPFTIANNSPFPDTDLYVAIVGIDGAGNHVWINAANSQVLPMSSSYNTVTGPTYNGNTGPGSNSKYAACFTRLSSIPNKTFTLPYIAGCRVFISRGQQLYLYFFGSSGAPSGYAAPNPLNPNDPNRDIMYEFVELTNNQYGFFGNTTRVDAFRYPMGLELFGAGGYQKRTGELKTAADIVAAYKANVPAEFQGTVNNATGEITFPAKTAAFADGTNGTTPGPYGNYFKSYIDAIWNKYKTTDLIFYAGNAGVFKGRVDANDRLTVVGQSGAFAGRTGIINGRPTTQMAFEGKGLLDNRVGDGDCDLVVQAQMTAAINRHVVDVTTAAPGQQNWYDASKYYQAAPANYYARFWHLPGISVDNLSYGFAYDDVNDQSATLHTPQPTKVVATFGGYAGTTTTPPPATGVATVYKDCNYTGTAVALPAGNYNLAALQSRGILNDDVSSLRVNAGYEVVLYENDNFTGGTLTVGSAGNACLVNNPLGTSNWNDKTTSLRVRATTTSTFSVLLQAEAANVNSGMTVETTTDTGGGQNMGFVDANDYLVFNAINFPTTGTYTIEYRVASPSGGTVSSDLNAGAIQLGNTTIPATGGWQNWTTVSRTVTVNAGTYNFGVFAQTGGWNINWIRITRATAARPATITAAAPEAATAGTQLYPNPVVNRLRLSGGNLSLAGSQYRIVDMQGRTVATGAFDEGTAEISALRAGMYLLVVRTKDQQTITHRFAK</sequence>
<dbReference type="SMART" id="SM00606">
    <property type="entry name" value="CBD_IV"/>
    <property type="match status" value="1"/>
</dbReference>
<dbReference type="RefSeq" id="WP_247975338.1">
    <property type="nucleotide sequence ID" value="NZ_CP095848.1"/>
</dbReference>
<comment type="similarity">
    <text evidence="1">Belongs to the beta/gamma-crystallin family.</text>
</comment>
<evidence type="ECO:0000256" key="4">
    <source>
        <dbReference type="SAM" id="SignalP"/>
    </source>
</evidence>
<dbReference type="CDD" id="cd04080">
    <property type="entry name" value="CBM6_cellulase-like"/>
    <property type="match status" value="1"/>
</dbReference>
<dbReference type="EMBL" id="CP095848">
    <property type="protein sequence ID" value="UPL49037.1"/>
    <property type="molecule type" value="Genomic_DNA"/>
</dbReference>
<dbReference type="Gene3D" id="3.30.920.50">
    <property type="entry name" value="Beta-1,3-glucanase, C-terminal domain"/>
    <property type="match status" value="1"/>
</dbReference>
<evidence type="ECO:0000259" key="5">
    <source>
        <dbReference type="PROSITE" id="PS50915"/>
    </source>
</evidence>
<dbReference type="PANTHER" id="PTHR38165">
    <property type="match status" value="1"/>
</dbReference>
<dbReference type="SUPFAM" id="SSF49695">
    <property type="entry name" value="gamma-Crystallin-like"/>
    <property type="match status" value="1"/>
</dbReference>
<keyword evidence="2 4" id="KW-0732">Signal</keyword>
<dbReference type="SMART" id="SM00247">
    <property type="entry name" value="XTALbg"/>
    <property type="match status" value="1"/>
</dbReference>
<name>A0ABY4JB76_9BACT</name>
<keyword evidence="9" id="KW-1185">Reference proteome</keyword>
<dbReference type="Pfam" id="PF18962">
    <property type="entry name" value="Por_Secre_tail"/>
    <property type="match status" value="1"/>
</dbReference>
<dbReference type="Pfam" id="PF16483">
    <property type="entry name" value="Glyco_hydro_64"/>
    <property type="match status" value="1"/>
</dbReference>
<dbReference type="PROSITE" id="PS52006">
    <property type="entry name" value="GH64"/>
    <property type="match status" value="1"/>
</dbReference>
<dbReference type="InterPro" id="IPR037398">
    <property type="entry name" value="Glyco_hydro_64_fam"/>
</dbReference>
<feature type="domain" description="Beta/gamma crystallin 'Greek key'" evidence="5">
    <location>
        <begin position="432"/>
        <end position="476"/>
    </location>
</feature>
<dbReference type="InterPro" id="IPR026444">
    <property type="entry name" value="Secre_tail"/>
</dbReference>
<dbReference type="NCBIfam" id="TIGR04183">
    <property type="entry name" value="Por_Secre_tail"/>
    <property type="match status" value="1"/>
</dbReference>
<dbReference type="CDD" id="cd09214">
    <property type="entry name" value="GH64-like"/>
    <property type="match status" value="1"/>
</dbReference>
<evidence type="ECO:0000256" key="3">
    <source>
        <dbReference type="ARBA" id="ARBA00022737"/>
    </source>
</evidence>
<evidence type="ECO:0000256" key="1">
    <source>
        <dbReference type="ARBA" id="ARBA00009646"/>
    </source>
</evidence>
<dbReference type="InterPro" id="IPR001064">
    <property type="entry name" value="Beta/gamma_crystallin"/>
</dbReference>
<organism evidence="8 9">
    <name type="scientific">Hymenobacter sublimis</name>
    <dbReference type="NCBI Taxonomy" id="2933777"/>
    <lineage>
        <taxon>Bacteria</taxon>
        <taxon>Pseudomonadati</taxon>
        <taxon>Bacteroidota</taxon>
        <taxon>Cytophagia</taxon>
        <taxon>Cytophagales</taxon>
        <taxon>Hymenobacteraceae</taxon>
        <taxon>Hymenobacter</taxon>
    </lineage>
</organism>
<dbReference type="PROSITE" id="PS50915">
    <property type="entry name" value="CRYSTALLIN_BETA_GAMMA"/>
    <property type="match status" value="1"/>
</dbReference>
<evidence type="ECO:0000259" key="7">
    <source>
        <dbReference type="PROSITE" id="PS52006"/>
    </source>
</evidence>
<evidence type="ECO:0000313" key="8">
    <source>
        <dbReference type="EMBL" id="UPL49037.1"/>
    </source>
</evidence>
<dbReference type="Pfam" id="PF03422">
    <property type="entry name" value="CBM_6"/>
    <property type="match status" value="1"/>
</dbReference>
<dbReference type="Gene3D" id="2.60.110.10">
    <property type="entry name" value="Thaumatin"/>
    <property type="match status" value="1"/>
</dbReference>
<proteinExistence type="inferred from homology"/>
<dbReference type="SUPFAM" id="SSF49785">
    <property type="entry name" value="Galactose-binding domain-like"/>
    <property type="match status" value="1"/>
</dbReference>
<dbReference type="Proteomes" id="UP000829647">
    <property type="component" value="Chromosome"/>
</dbReference>
<feature type="domain" description="CBM6" evidence="6">
    <location>
        <begin position="532"/>
        <end position="653"/>
    </location>
</feature>
<evidence type="ECO:0000313" key="9">
    <source>
        <dbReference type="Proteomes" id="UP000829647"/>
    </source>
</evidence>
<dbReference type="Gene3D" id="2.60.120.260">
    <property type="entry name" value="Galactose-binding domain-like"/>
    <property type="match status" value="1"/>
</dbReference>
<evidence type="ECO:0000259" key="6">
    <source>
        <dbReference type="PROSITE" id="PS51175"/>
    </source>
</evidence>
<dbReference type="InterPro" id="IPR008979">
    <property type="entry name" value="Galactose-bd-like_sf"/>
</dbReference>
<accession>A0ABY4JB76</accession>
<dbReference type="Pfam" id="PF03995">
    <property type="entry name" value="Inhibitor_I36"/>
    <property type="match status" value="1"/>
</dbReference>
<gene>
    <name evidence="8" type="ORF">MWH26_17835</name>
</gene>
<feature type="chain" id="PRO_5045739462" evidence="4">
    <location>
        <begin position="25"/>
        <end position="748"/>
    </location>
</feature>
<dbReference type="InterPro" id="IPR032477">
    <property type="entry name" value="Glyco_hydro_64"/>
</dbReference>
<feature type="domain" description="GH64" evidence="7">
    <location>
        <begin position="25"/>
        <end position="419"/>
    </location>
</feature>
<dbReference type="PANTHER" id="PTHR38165:SF1">
    <property type="entry name" value="GLUCANASE B"/>
    <property type="match status" value="1"/>
</dbReference>
<dbReference type="Gene3D" id="2.60.20.10">
    <property type="entry name" value="Crystallins"/>
    <property type="match status" value="1"/>
</dbReference>
<feature type="signal peptide" evidence="4">
    <location>
        <begin position="1"/>
        <end position="24"/>
    </location>
</feature>
<reference evidence="8 9" key="1">
    <citation type="submission" date="2022-04" db="EMBL/GenBank/DDBJ databases">
        <title>Hymenobacter sp. isolated from the air.</title>
        <authorList>
            <person name="Won M."/>
            <person name="Lee C.-M."/>
            <person name="Woen H.-Y."/>
            <person name="Kwon S.-W."/>
        </authorList>
    </citation>
    <scope>NUCLEOTIDE SEQUENCE [LARGE SCALE GENOMIC DNA]</scope>
    <source>
        <strain evidence="9">5516 S-25</strain>
    </source>
</reference>
<dbReference type="InterPro" id="IPR042517">
    <property type="entry name" value="Glyco_hydro_64_N_2"/>
</dbReference>